<evidence type="ECO:0008006" key="4">
    <source>
        <dbReference type="Google" id="ProtNLM"/>
    </source>
</evidence>
<comment type="caution">
    <text evidence="2">The sequence shown here is derived from an EMBL/GenBank/DDBJ whole genome shotgun (WGS) entry which is preliminary data.</text>
</comment>
<organism evidence="2 3">
    <name type="scientific">Flavobacterium beibuense F44-8</name>
    <dbReference type="NCBI Taxonomy" id="1406840"/>
    <lineage>
        <taxon>Bacteria</taxon>
        <taxon>Pseudomonadati</taxon>
        <taxon>Bacteroidota</taxon>
        <taxon>Flavobacteriia</taxon>
        <taxon>Flavobacteriales</taxon>
        <taxon>Flavobacteriaceae</taxon>
        <taxon>Flavobacterium</taxon>
    </lineage>
</organism>
<sequence>MRKIYYLSLVFMSLFLTACEDVVDLDIPNSPPRLVVDASIVWIKGYTGQHQTIRLTTTTGFYDTIIPTVKGAKVYVKNSNNDVYNFTESDNIQRTGQYVCDNFQPAINETYTLYIELNGETYTATETLISVPQLEEVIQSDEGFNEGDTTLRAYFQDPPDEENYYLHSFIRANKGSNDAIFDDEFVNGNYTYTIRLYDDLQPNEEMIIYLYGISPRYYNYMSKLLSLIPPDTPNPFQTPPISVRGNIVNQTNPDNYPLGYFRLSEASFIEYTVQ</sequence>
<dbReference type="Pfam" id="PF14054">
    <property type="entry name" value="DUF4249"/>
    <property type="match status" value="1"/>
</dbReference>
<accession>A0A0A2M2L2</accession>
<evidence type="ECO:0000313" key="2">
    <source>
        <dbReference type="EMBL" id="KGO82575.1"/>
    </source>
</evidence>
<dbReference type="eggNOG" id="ENOG502ZCA0">
    <property type="taxonomic scope" value="Bacteria"/>
</dbReference>
<evidence type="ECO:0000256" key="1">
    <source>
        <dbReference type="SAM" id="SignalP"/>
    </source>
</evidence>
<feature type="signal peptide" evidence="1">
    <location>
        <begin position="1"/>
        <end position="18"/>
    </location>
</feature>
<dbReference type="EMBL" id="JRLV01000005">
    <property type="protein sequence ID" value="KGO82575.1"/>
    <property type="molecule type" value="Genomic_DNA"/>
</dbReference>
<dbReference type="PROSITE" id="PS51257">
    <property type="entry name" value="PROKAR_LIPOPROTEIN"/>
    <property type="match status" value="1"/>
</dbReference>
<dbReference type="STRING" id="1406840.Q763_05630"/>
<keyword evidence="3" id="KW-1185">Reference proteome</keyword>
<dbReference type="AlphaFoldDB" id="A0A0A2M2L2"/>
<reference evidence="2 3" key="1">
    <citation type="submission" date="2013-09" db="EMBL/GenBank/DDBJ databases">
        <authorList>
            <person name="Zeng Z."/>
            <person name="Chen C."/>
        </authorList>
    </citation>
    <scope>NUCLEOTIDE SEQUENCE [LARGE SCALE GENOMIC DNA]</scope>
    <source>
        <strain evidence="2 3">F44-8</strain>
    </source>
</reference>
<feature type="chain" id="PRO_5001990815" description="DUF4249 domain-containing protein" evidence="1">
    <location>
        <begin position="19"/>
        <end position="274"/>
    </location>
</feature>
<proteinExistence type="predicted"/>
<gene>
    <name evidence="2" type="ORF">Q763_05630</name>
</gene>
<dbReference type="InterPro" id="IPR025345">
    <property type="entry name" value="DUF4249"/>
</dbReference>
<dbReference type="Proteomes" id="UP000030129">
    <property type="component" value="Unassembled WGS sequence"/>
</dbReference>
<evidence type="ECO:0000313" key="3">
    <source>
        <dbReference type="Proteomes" id="UP000030129"/>
    </source>
</evidence>
<keyword evidence="1" id="KW-0732">Signal</keyword>
<name>A0A0A2M2L2_9FLAO</name>
<protein>
    <recommendedName>
        <fullName evidence="4">DUF4249 domain-containing protein</fullName>
    </recommendedName>
</protein>